<proteinExistence type="predicted"/>
<dbReference type="InterPro" id="IPR050297">
    <property type="entry name" value="LipidA_mod_glycosyltrf_83"/>
</dbReference>
<dbReference type="PANTHER" id="PTHR33908:SF11">
    <property type="entry name" value="MEMBRANE PROTEIN"/>
    <property type="match status" value="1"/>
</dbReference>
<keyword evidence="2" id="KW-1003">Cell membrane</keyword>
<keyword evidence="9" id="KW-0732">Signal</keyword>
<comment type="subcellular location">
    <subcellularLocation>
        <location evidence="1">Cell membrane</location>
        <topology evidence="1">Multi-pass membrane protein</topology>
    </subcellularLocation>
</comment>
<feature type="transmembrane region" description="Helical" evidence="8">
    <location>
        <begin position="153"/>
        <end position="184"/>
    </location>
</feature>
<dbReference type="Proteomes" id="UP001427805">
    <property type="component" value="Unassembled WGS sequence"/>
</dbReference>
<feature type="transmembrane region" description="Helical" evidence="8">
    <location>
        <begin position="124"/>
        <end position="141"/>
    </location>
</feature>
<comment type="caution">
    <text evidence="10">The sequence shown here is derived from an EMBL/GenBank/DDBJ whole genome shotgun (WGS) entry which is preliminary data.</text>
</comment>
<reference evidence="10 11" key="1">
    <citation type="submission" date="2024-05" db="EMBL/GenBank/DDBJ databases">
        <title>Sphingomonas sp. HF-S3 16S ribosomal RNA gene Genome sequencing and assembly.</title>
        <authorList>
            <person name="Lee H."/>
        </authorList>
    </citation>
    <scope>NUCLEOTIDE SEQUENCE [LARGE SCALE GENOMIC DNA]</scope>
    <source>
        <strain evidence="10 11">HF-S3</strain>
    </source>
</reference>
<evidence type="ECO:0000256" key="8">
    <source>
        <dbReference type="SAM" id="Phobius"/>
    </source>
</evidence>
<evidence type="ECO:0000256" key="9">
    <source>
        <dbReference type="SAM" id="SignalP"/>
    </source>
</evidence>
<accession>A0ABV0BAN5</accession>
<evidence type="ECO:0000256" key="2">
    <source>
        <dbReference type="ARBA" id="ARBA00022475"/>
    </source>
</evidence>
<keyword evidence="4" id="KW-0808">Transferase</keyword>
<feature type="signal peptide" evidence="9">
    <location>
        <begin position="1"/>
        <end position="16"/>
    </location>
</feature>
<organism evidence="10 11">
    <name type="scientific">Sphingomonas rustica</name>
    <dbReference type="NCBI Taxonomy" id="3103142"/>
    <lineage>
        <taxon>Bacteria</taxon>
        <taxon>Pseudomonadati</taxon>
        <taxon>Pseudomonadota</taxon>
        <taxon>Alphaproteobacteria</taxon>
        <taxon>Sphingomonadales</taxon>
        <taxon>Sphingomonadaceae</taxon>
        <taxon>Sphingomonas</taxon>
    </lineage>
</organism>
<feature type="transmembrane region" description="Helical" evidence="8">
    <location>
        <begin position="72"/>
        <end position="92"/>
    </location>
</feature>
<dbReference type="PANTHER" id="PTHR33908">
    <property type="entry name" value="MANNOSYLTRANSFERASE YKCB-RELATED"/>
    <property type="match status" value="1"/>
</dbReference>
<protein>
    <recommendedName>
        <fullName evidence="12">Glycosyltransferase RgtA/B/C/D-like domain-containing protein</fullName>
    </recommendedName>
</protein>
<keyword evidence="6 8" id="KW-1133">Transmembrane helix</keyword>
<dbReference type="EMBL" id="JBDIZK010000008">
    <property type="protein sequence ID" value="MEN3748230.1"/>
    <property type="molecule type" value="Genomic_DNA"/>
</dbReference>
<evidence type="ECO:0000256" key="3">
    <source>
        <dbReference type="ARBA" id="ARBA00022676"/>
    </source>
</evidence>
<evidence type="ECO:0000256" key="6">
    <source>
        <dbReference type="ARBA" id="ARBA00022989"/>
    </source>
</evidence>
<sequence>MLAGITLMAAAFALRAAQFGNPINGLDEQYYLLVGDRMWQGLLPYVDLWDRKPFGLFLIFAGIRLLPGDGVIAAQVVATMFAAATALVATLIARRRTGWAPATMAGILYLGAINELWGETSQTPVFYNLFVALAALLVLRATDAPLSPRGRRLGIAAMLLAGLALQVKTIALFEGAFLGCWLLAAAWRTGARPPALLAFTLRLALAGAAPTLAVMALYLALGHFDGWWQANILSVIAKGAPVDPGAHRRLIESLVLAAPLLALALLGLWAGTQRFARWSGEILFLIGWGWVTAIQFFVIGGFWPHYALPLALSCAVLAASGFALPRLGPALFAGALAWPLWHAVMINPAIARSDRAAAARVVAAIPPQVRDQCMFVYEGPVAYYLLAGGCTVTPWSFSAHLRSAVEAPTLGVDPVGALRAALDSRPAAILTIANSQWNDRFAANDRLIAQVLARDYVRAAALPNRDYGPAETILVWRRRDLPATPVEPGPAPRG</sequence>
<evidence type="ECO:0000313" key="11">
    <source>
        <dbReference type="Proteomes" id="UP001427805"/>
    </source>
</evidence>
<feature type="transmembrane region" description="Helical" evidence="8">
    <location>
        <begin position="196"/>
        <end position="221"/>
    </location>
</feature>
<evidence type="ECO:0000256" key="5">
    <source>
        <dbReference type="ARBA" id="ARBA00022692"/>
    </source>
</evidence>
<feature type="chain" id="PRO_5046042314" description="Glycosyltransferase RgtA/B/C/D-like domain-containing protein" evidence="9">
    <location>
        <begin position="17"/>
        <end position="494"/>
    </location>
</feature>
<dbReference type="RefSeq" id="WP_346247248.1">
    <property type="nucleotide sequence ID" value="NZ_JBDIZK010000008.1"/>
</dbReference>
<evidence type="ECO:0000256" key="1">
    <source>
        <dbReference type="ARBA" id="ARBA00004651"/>
    </source>
</evidence>
<keyword evidence="11" id="KW-1185">Reference proteome</keyword>
<name>A0ABV0BAN5_9SPHN</name>
<evidence type="ECO:0000256" key="4">
    <source>
        <dbReference type="ARBA" id="ARBA00022679"/>
    </source>
</evidence>
<gene>
    <name evidence="10" type="ORF">TPR58_13725</name>
</gene>
<keyword evidence="7 8" id="KW-0472">Membrane</keyword>
<evidence type="ECO:0000313" key="10">
    <source>
        <dbReference type="EMBL" id="MEN3748230.1"/>
    </source>
</evidence>
<feature type="transmembrane region" description="Helical" evidence="8">
    <location>
        <begin position="250"/>
        <end position="270"/>
    </location>
</feature>
<evidence type="ECO:0008006" key="12">
    <source>
        <dbReference type="Google" id="ProtNLM"/>
    </source>
</evidence>
<keyword evidence="3" id="KW-0328">Glycosyltransferase</keyword>
<feature type="transmembrane region" description="Helical" evidence="8">
    <location>
        <begin position="330"/>
        <end position="350"/>
    </location>
</feature>
<feature type="transmembrane region" description="Helical" evidence="8">
    <location>
        <begin position="282"/>
        <end position="299"/>
    </location>
</feature>
<evidence type="ECO:0000256" key="7">
    <source>
        <dbReference type="ARBA" id="ARBA00023136"/>
    </source>
</evidence>
<keyword evidence="5 8" id="KW-0812">Transmembrane</keyword>